<feature type="region of interest" description="Disordered" evidence="1">
    <location>
        <begin position="103"/>
        <end position="157"/>
    </location>
</feature>
<accession>A0A2K8U7L9</accession>
<evidence type="ECO:0000313" key="3">
    <source>
        <dbReference type="Proteomes" id="UP000232638"/>
    </source>
</evidence>
<dbReference type="Proteomes" id="UP000232638">
    <property type="component" value="Chromosome"/>
</dbReference>
<proteinExistence type="predicted"/>
<dbReference type="GO" id="GO:0008233">
    <property type="term" value="F:peptidase activity"/>
    <property type="evidence" value="ECO:0007669"/>
    <property type="project" value="UniProtKB-KW"/>
</dbReference>
<name>A0A2K8U7L9_9GAMM</name>
<dbReference type="InterPro" id="IPR036760">
    <property type="entry name" value="SspB-like_sf"/>
</dbReference>
<dbReference type="GO" id="GO:0005829">
    <property type="term" value="C:cytosol"/>
    <property type="evidence" value="ECO:0007669"/>
    <property type="project" value="TreeGrafter"/>
</dbReference>
<keyword evidence="2" id="KW-0645">Protease</keyword>
<dbReference type="SUPFAM" id="SSF101738">
    <property type="entry name" value="SspB-like"/>
    <property type="match status" value="1"/>
</dbReference>
<keyword evidence="2" id="KW-0378">Hydrolase</keyword>
<protein>
    <submittedName>
        <fullName evidence="2">ClpXP protease specificity-enhancing factor</fullName>
    </submittedName>
</protein>
<reference evidence="2 3" key="1">
    <citation type="submission" date="2017-03" db="EMBL/GenBank/DDBJ databases">
        <title>Complete genome sequence of Candidatus 'Thiodictyon syntrophicum' sp. nov. strain Cad16T, a photolithoautotroph purple sulfur bacterium isolated from an alpine meromictic lake.</title>
        <authorList>
            <person name="Luedin S.M."/>
            <person name="Pothier J.F."/>
            <person name="Danza F."/>
            <person name="Storelli N."/>
            <person name="Wittwer M."/>
            <person name="Tonolla M."/>
        </authorList>
    </citation>
    <scope>NUCLEOTIDE SEQUENCE [LARGE SCALE GENOMIC DNA]</scope>
    <source>
        <strain evidence="2 3">Cad16T</strain>
    </source>
</reference>
<evidence type="ECO:0000256" key="1">
    <source>
        <dbReference type="SAM" id="MobiDB-lite"/>
    </source>
</evidence>
<dbReference type="GO" id="GO:0045732">
    <property type="term" value="P:positive regulation of protein catabolic process"/>
    <property type="evidence" value="ECO:0007669"/>
    <property type="project" value="TreeGrafter"/>
</dbReference>
<dbReference type="GO" id="GO:0005840">
    <property type="term" value="C:ribosome"/>
    <property type="evidence" value="ECO:0007669"/>
    <property type="project" value="TreeGrafter"/>
</dbReference>
<dbReference type="EMBL" id="CP020370">
    <property type="protein sequence ID" value="AUB81544.1"/>
    <property type="molecule type" value="Genomic_DNA"/>
</dbReference>
<dbReference type="PANTHER" id="PTHR37486:SF1">
    <property type="entry name" value="STRINGENT STARVATION PROTEIN B"/>
    <property type="match status" value="1"/>
</dbReference>
<dbReference type="Gene3D" id="2.30.30.220">
    <property type="entry name" value="SspB-like"/>
    <property type="match status" value="1"/>
</dbReference>
<dbReference type="InterPro" id="IPR007481">
    <property type="entry name" value="SspB"/>
</dbReference>
<gene>
    <name evidence="2" type="ORF">THSYN_11660</name>
</gene>
<keyword evidence="3" id="KW-1185">Reference proteome</keyword>
<sequence length="157" mass="16946">MNTQDGSMTSTKPYLVRAIYEWILDNQMTPHLLVDARHPGTRVPNEFVENGQIVLNIAPSAVHGLLMDNDWVRFSARFGGVTRHLEIPSEAVLGIFSRENHQGMIFPPAEPVDEALGNDASPQEDSAPPAPTNQPKGDGGGKGKGKGRGGPKLTIVK</sequence>
<dbReference type="OrthoDB" id="9797358at2"/>
<dbReference type="KEGG" id="tsy:THSYN_11660"/>
<dbReference type="Pfam" id="PF04386">
    <property type="entry name" value="SspB"/>
    <property type="match status" value="1"/>
</dbReference>
<dbReference type="GO" id="GO:0006508">
    <property type="term" value="P:proteolysis"/>
    <property type="evidence" value="ECO:0007669"/>
    <property type="project" value="UniProtKB-KW"/>
</dbReference>
<dbReference type="PIRSF" id="PIRSF005276">
    <property type="entry name" value="SspB"/>
    <property type="match status" value="1"/>
</dbReference>
<dbReference type="NCBIfam" id="NF008769">
    <property type="entry name" value="PRK11798.2-5"/>
    <property type="match status" value="1"/>
</dbReference>
<dbReference type="PANTHER" id="PTHR37486">
    <property type="entry name" value="STRINGENT STARVATION PROTEIN B"/>
    <property type="match status" value="1"/>
</dbReference>
<organism evidence="2 3">
    <name type="scientific">Candidatus Thiodictyon syntrophicum</name>
    <dbReference type="NCBI Taxonomy" id="1166950"/>
    <lineage>
        <taxon>Bacteria</taxon>
        <taxon>Pseudomonadati</taxon>
        <taxon>Pseudomonadota</taxon>
        <taxon>Gammaproteobacteria</taxon>
        <taxon>Chromatiales</taxon>
        <taxon>Chromatiaceae</taxon>
        <taxon>Thiodictyon</taxon>
    </lineage>
</organism>
<dbReference type="AlphaFoldDB" id="A0A2K8U7L9"/>
<evidence type="ECO:0000313" key="2">
    <source>
        <dbReference type="EMBL" id="AUB81544.1"/>
    </source>
</evidence>